<dbReference type="AlphaFoldDB" id="A0A212TID4"/>
<organism evidence="2 3">
    <name type="scientific">Kytococcus aerolatus</name>
    <dbReference type="NCBI Taxonomy" id="592308"/>
    <lineage>
        <taxon>Bacteria</taxon>
        <taxon>Bacillati</taxon>
        <taxon>Actinomycetota</taxon>
        <taxon>Actinomycetes</taxon>
        <taxon>Micrococcales</taxon>
        <taxon>Kytococcaceae</taxon>
        <taxon>Kytococcus</taxon>
    </lineage>
</organism>
<dbReference type="Proteomes" id="UP000198122">
    <property type="component" value="Unassembled WGS sequence"/>
</dbReference>
<evidence type="ECO:0000313" key="3">
    <source>
        <dbReference type="Proteomes" id="UP000198122"/>
    </source>
</evidence>
<proteinExistence type="predicted"/>
<feature type="compositionally biased region" description="Low complexity" evidence="1">
    <location>
        <begin position="87"/>
        <end position="109"/>
    </location>
</feature>
<evidence type="ECO:0000256" key="1">
    <source>
        <dbReference type="SAM" id="MobiDB-lite"/>
    </source>
</evidence>
<accession>A0A212TID4</accession>
<dbReference type="OrthoDB" id="5125216at2"/>
<feature type="region of interest" description="Disordered" evidence="1">
    <location>
        <begin position="63"/>
        <end position="130"/>
    </location>
</feature>
<feature type="compositionally biased region" description="Basic and acidic residues" evidence="1">
    <location>
        <begin position="64"/>
        <end position="77"/>
    </location>
</feature>
<dbReference type="EMBL" id="FYEZ01000001">
    <property type="protein sequence ID" value="SNC65581.1"/>
    <property type="molecule type" value="Genomic_DNA"/>
</dbReference>
<evidence type="ECO:0000313" key="2">
    <source>
        <dbReference type="EMBL" id="SNC65581.1"/>
    </source>
</evidence>
<sequence>MKNKMLLLVGTGIGYLLGTRAGREKYDQIVDQAQKLWGDPRVQDAVTTARSSADSAFVQAQDQVKGKVSEAKAKNADADTTGTSSFGQTTAPSTTTGTATATGNASTTGLKGGSTSGFQPTTNTSSFGDK</sequence>
<name>A0A212TID4_9MICO</name>
<feature type="compositionally biased region" description="Polar residues" evidence="1">
    <location>
        <begin position="118"/>
        <end position="130"/>
    </location>
</feature>
<protein>
    <recommendedName>
        <fullName evidence="4">YtxH domain-containing protein</fullName>
    </recommendedName>
</protein>
<evidence type="ECO:0008006" key="4">
    <source>
        <dbReference type="Google" id="ProtNLM"/>
    </source>
</evidence>
<keyword evidence="3" id="KW-1185">Reference proteome</keyword>
<gene>
    <name evidence="2" type="ORF">SAMN05445756_1368</name>
</gene>
<reference evidence="2 3" key="1">
    <citation type="submission" date="2017-06" db="EMBL/GenBank/DDBJ databases">
        <authorList>
            <person name="Kim H.J."/>
            <person name="Triplett B.A."/>
        </authorList>
    </citation>
    <scope>NUCLEOTIDE SEQUENCE [LARGE SCALE GENOMIC DNA]</scope>
    <source>
        <strain evidence="2 3">DSM 22179</strain>
    </source>
</reference>
<dbReference type="RefSeq" id="WP_088818215.1">
    <property type="nucleotide sequence ID" value="NZ_FYEZ01000001.1"/>
</dbReference>